<organism evidence="2 4">
    <name type="scientific">Turicibacter bilis</name>
    <dbReference type="NCBI Taxonomy" id="2735723"/>
    <lineage>
        <taxon>Bacteria</taxon>
        <taxon>Bacillati</taxon>
        <taxon>Bacillota</taxon>
        <taxon>Erysipelotrichia</taxon>
        <taxon>Erysipelotrichales</taxon>
        <taxon>Turicibacteraceae</taxon>
        <taxon>Turicibacter</taxon>
    </lineage>
</organism>
<dbReference type="Proteomes" id="UP001058072">
    <property type="component" value="Chromosome"/>
</dbReference>
<dbReference type="Gene3D" id="3.40.1390.20">
    <property type="entry name" value="HprK N-terminal domain-like"/>
    <property type="match status" value="1"/>
</dbReference>
<evidence type="ECO:0000313" key="3">
    <source>
        <dbReference type="Proteomes" id="UP001058016"/>
    </source>
</evidence>
<evidence type="ECO:0000313" key="2">
    <source>
        <dbReference type="EMBL" id="UUF08675.1"/>
    </source>
</evidence>
<dbReference type="InterPro" id="IPR028979">
    <property type="entry name" value="Ser_kin/Pase_Hpr-like_N_sf"/>
</dbReference>
<reference evidence="2 3" key="1">
    <citation type="submission" date="2021-03" db="EMBL/GenBank/DDBJ databases">
        <title>Comparative Genomics and Metabolomics in the genus Turicibacter.</title>
        <authorList>
            <person name="Maki J."/>
            <person name="Looft T."/>
        </authorList>
    </citation>
    <scope>NUCLEOTIDE SEQUENCE</scope>
    <source>
        <strain evidence="2">ISU324</strain>
        <strain evidence="1 3">MMM721</strain>
    </source>
</reference>
<keyword evidence="3" id="KW-1185">Reference proteome</keyword>
<dbReference type="Proteomes" id="UP001058016">
    <property type="component" value="Chromosome"/>
</dbReference>
<dbReference type="RefSeq" id="WP_156344934.1">
    <property type="nucleotide sequence ID" value="NZ_CP071249.1"/>
</dbReference>
<protein>
    <recommendedName>
        <fullName evidence="5">DRTGG domain-containing protein</fullName>
    </recommendedName>
</protein>
<name>A0A9Q9CHJ6_9FIRM</name>
<evidence type="ECO:0008006" key="5">
    <source>
        <dbReference type="Google" id="ProtNLM"/>
    </source>
</evidence>
<dbReference type="EMBL" id="CP071250">
    <property type="protein sequence ID" value="UUF08675.1"/>
    <property type="molecule type" value="Genomic_DNA"/>
</dbReference>
<accession>A0A9Q9CHJ6</accession>
<gene>
    <name evidence="1" type="ORF">J0J69_12730</name>
    <name evidence="2" type="ORF">J0J70_01220</name>
</gene>
<dbReference type="EMBL" id="CP071249">
    <property type="protein sequence ID" value="UUF05879.1"/>
    <property type="molecule type" value="Genomic_DNA"/>
</dbReference>
<sequence length="108" mass="11671">MKFNEILYDSRFRVLSKGVNLHSVTVSGLYVGDLLSFVMAKAKPGQIWLTIQAHPNVIAVASLINLSAVIVVDGVDIPQETIDVANERGVVLISSVLDAVDLVKLIEV</sequence>
<dbReference type="AlphaFoldDB" id="A0A9Q9CHJ6"/>
<proteinExistence type="predicted"/>
<evidence type="ECO:0000313" key="4">
    <source>
        <dbReference type="Proteomes" id="UP001058072"/>
    </source>
</evidence>
<dbReference type="SUPFAM" id="SSF75138">
    <property type="entry name" value="HprK N-terminal domain-like"/>
    <property type="match status" value="1"/>
</dbReference>
<evidence type="ECO:0000313" key="1">
    <source>
        <dbReference type="EMBL" id="UUF05879.1"/>
    </source>
</evidence>